<feature type="binding site" evidence="16">
    <location>
        <position position="183"/>
    </location>
    <ligand>
        <name>substrate</name>
    </ligand>
</feature>
<evidence type="ECO:0000256" key="9">
    <source>
        <dbReference type="ARBA" id="ARBA00022741"/>
    </source>
</evidence>
<accession>A0ABW9MAL5</accession>
<dbReference type="PANTHER" id="PTHR34265:SF1">
    <property type="entry name" value="TYPE III PANTOTHENATE KINASE"/>
    <property type="match status" value="1"/>
</dbReference>
<comment type="caution">
    <text evidence="16">Lacks conserved residue(s) required for the propagation of feature annotation.</text>
</comment>
<name>A0ABW9MAL5_9FIRM</name>
<keyword evidence="8 16" id="KW-0808">Transferase</keyword>
<comment type="similarity">
    <text evidence="14 16">Belongs to the type III pantothenate kinase family.</text>
</comment>
<dbReference type="GO" id="GO:0004594">
    <property type="term" value="F:pantothenate kinase activity"/>
    <property type="evidence" value="ECO:0007669"/>
    <property type="project" value="UniProtKB-EC"/>
</dbReference>
<dbReference type="Gene3D" id="3.30.420.40">
    <property type="match status" value="2"/>
</dbReference>
<comment type="cofactor">
    <cofactor evidence="2">
        <name>K(+)</name>
        <dbReference type="ChEBI" id="CHEBI:29103"/>
    </cofactor>
</comment>
<evidence type="ECO:0000256" key="5">
    <source>
        <dbReference type="ARBA" id="ARBA00011738"/>
    </source>
</evidence>
<evidence type="ECO:0000256" key="1">
    <source>
        <dbReference type="ARBA" id="ARBA00001206"/>
    </source>
</evidence>
<feature type="binding site" evidence="16">
    <location>
        <position position="131"/>
    </location>
    <ligand>
        <name>ATP</name>
        <dbReference type="ChEBI" id="CHEBI:30616"/>
    </ligand>
</feature>
<evidence type="ECO:0000256" key="2">
    <source>
        <dbReference type="ARBA" id="ARBA00001958"/>
    </source>
</evidence>
<evidence type="ECO:0000256" key="15">
    <source>
        <dbReference type="ARBA" id="ARBA00040883"/>
    </source>
</evidence>
<dbReference type="SUPFAM" id="SSF53067">
    <property type="entry name" value="Actin-like ATPase domain"/>
    <property type="match status" value="2"/>
</dbReference>
<comment type="catalytic activity">
    <reaction evidence="1 16">
        <text>(R)-pantothenate + ATP = (R)-4'-phosphopantothenate + ADP + H(+)</text>
        <dbReference type="Rhea" id="RHEA:16373"/>
        <dbReference type="ChEBI" id="CHEBI:10986"/>
        <dbReference type="ChEBI" id="CHEBI:15378"/>
        <dbReference type="ChEBI" id="CHEBI:29032"/>
        <dbReference type="ChEBI" id="CHEBI:30616"/>
        <dbReference type="ChEBI" id="CHEBI:456216"/>
        <dbReference type="EC" id="2.7.1.33"/>
    </reaction>
</comment>
<evidence type="ECO:0000313" key="18">
    <source>
        <dbReference type="Proteomes" id="UP001637996"/>
    </source>
</evidence>
<comment type="function">
    <text evidence="16">Catalyzes the phosphorylation of pantothenate (Pan), the first step in CoA biosynthesis.</text>
</comment>
<dbReference type="CDD" id="cd24015">
    <property type="entry name" value="ASKHA_NBD_PanK-III"/>
    <property type="match status" value="1"/>
</dbReference>
<dbReference type="InterPro" id="IPR004619">
    <property type="entry name" value="Type_III_PanK"/>
</dbReference>
<keyword evidence="7 16" id="KW-0963">Cytoplasm</keyword>
<dbReference type="Pfam" id="PF03309">
    <property type="entry name" value="Pan_kinase"/>
    <property type="match status" value="1"/>
</dbReference>
<keyword evidence="11 16" id="KW-0067">ATP-binding</keyword>
<evidence type="ECO:0000256" key="16">
    <source>
        <dbReference type="HAMAP-Rule" id="MF_01274"/>
    </source>
</evidence>
<comment type="pathway">
    <text evidence="4 16">Cofactor biosynthesis; coenzyme A biosynthesis; CoA from (R)-pantothenate: step 1/5.</text>
</comment>
<evidence type="ECO:0000256" key="4">
    <source>
        <dbReference type="ARBA" id="ARBA00005225"/>
    </source>
</evidence>
<dbReference type="RefSeq" id="WP_410030882.1">
    <property type="nucleotide sequence ID" value="NZ_JBGMEI010000002.1"/>
</dbReference>
<keyword evidence="18" id="KW-1185">Reference proteome</keyword>
<comment type="subunit">
    <text evidence="5 16">Homodimer.</text>
</comment>
<dbReference type="HAMAP" id="MF_01274">
    <property type="entry name" value="Pantothen_kinase_3"/>
    <property type="match status" value="1"/>
</dbReference>
<dbReference type="NCBIfam" id="TIGR00671">
    <property type="entry name" value="baf"/>
    <property type="match status" value="1"/>
</dbReference>
<keyword evidence="9 16" id="KW-0547">Nucleotide-binding</keyword>
<evidence type="ECO:0000256" key="14">
    <source>
        <dbReference type="ARBA" id="ARBA00038036"/>
    </source>
</evidence>
<dbReference type="EMBL" id="JBGMEI010000002">
    <property type="protein sequence ID" value="MFO3665175.1"/>
    <property type="molecule type" value="Genomic_DNA"/>
</dbReference>
<dbReference type="Proteomes" id="UP001637996">
    <property type="component" value="Unassembled WGS sequence"/>
</dbReference>
<keyword evidence="12 16" id="KW-0630">Potassium</keyword>
<keyword evidence="13 16" id="KW-0173">Coenzyme A biosynthesis</keyword>
<proteinExistence type="inferred from homology"/>
<dbReference type="InterPro" id="IPR043129">
    <property type="entry name" value="ATPase_NBD"/>
</dbReference>
<reference evidence="17 18" key="1">
    <citation type="journal article" date="2025" name="Anaerobe">
        <title>Description of Anaerococcus kampingiae sp. nov., Anaerococcus groningensis sp. nov., Anaerococcus martiniensis sp. nov., and Anaerococcus cruorum sp. nov., isolated from human clinical specimens.</title>
        <authorList>
            <person name="Boiten K.E."/>
            <person name="Meijer J."/>
            <person name="van Wezel E.M."/>
            <person name="Veloo A.C.M."/>
        </authorList>
    </citation>
    <scope>NUCLEOTIDE SEQUENCE [LARGE SCALE GENOMIC DNA]</scope>
    <source>
        <strain evidence="17 18">ENR0831</strain>
    </source>
</reference>
<protein>
    <recommendedName>
        <fullName evidence="15 16">Type III pantothenate kinase</fullName>
        <ecNumber evidence="6 16">2.7.1.33</ecNumber>
    </recommendedName>
    <alternativeName>
        <fullName evidence="16">PanK-III</fullName>
    </alternativeName>
    <alternativeName>
        <fullName evidence="16">Pantothenic acid kinase</fullName>
    </alternativeName>
</protein>
<evidence type="ECO:0000256" key="3">
    <source>
        <dbReference type="ARBA" id="ARBA00004496"/>
    </source>
</evidence>
<feature type="active site" description="Proton acceptor" evidence="16">
    <location>
        <position position="109"/>
    </location>
</feature>
<dbReference type="PANTHER" id="PTHR34265">
    <property type="entry name" value="TYPE III PANTOTHENATE KINASE"/>
    <property type="match status" value="1"/>
</dbReference>
<evidence type="ECO:0000256" key="8">
    <source>
        <dbReference type="ARBA" id="ARBA00022679"/>
    </source>
</evidence>
<comment type="caution">
    <text evidence="17">The sequence shown here is derived from an EMBL/GenBank/DDBJ whole genome shotgun (WGS) entry which is preliminary data.</text>
</comment>
<feature type="binding site" evidence="16">
    <location>
        <begin position="6"/>
        <end position="13"/>
    </location>
    <ligand>
        <name>ATP</name>
        <dbReference type="ChEBI" id="CHEBI:30616"/>
    </ligand>
</feature>
<comment type="cofactor">
    <cofactor evidence="16">
        <name>NH4(+)</name>
        <dbReference type="ChEBI" id="CHEBI:28938"/>
    </cofactor>
    <cofactor evidence="16">
        <name>K(+)</name>
        <dbReference type="ChEBI" id="CHEBI:29103"/>
    </cofactor>
    <text evidence="16">A monovalent cation. Ammonium or potassium.</text>
</comment>
<sequence>MLLTIDIDNKFTNFGVFDNENLIANFKITTDKNKSSNEVKLILKLMLNDNNIYFIDINNIIISSVVPELLDIYQKVAMVITGKNPMLISSGVKTGLNIKCENPKDVGSDRIIRAVGANDFNNDLIIISAASITTIDFINNKKQFLGGVILPGIDLYAKSLNEQGAKLPQVEILKANNVLGNTTKKSIQNGIYHAYNFAINGIIEKILIENKLEADKVKIILTGSFADILNIEKYNFEILENLGLYGLQKIFEFNK</sequence>
<gene>
    <name evidence="16" type="primary">coaX</name>
    <name evidence="17" type="ORF">ACCQ41_02770</name>
</gene>
<evidence type="ECO:0000256" key="10">
    <source>
        <dbReference type="ARBA" id="ARBA00022777"/>
    </source>
</evidence>
<evidence type="ECO:0000256" key="13">
    <source>
        <dbReference type="ARBA" id="ARBA00022993"/>
    </source>
</evidence>
<evidence type="ECO:0000256" key="11">
    <source>
        <dbReference type="ARBA" id="ARBA00022840"/>
    </source>
</evidence>
<feature type="binding site" evidence="16">
    <location>
        <begin position="107"/>
        <end position="110"/>
    </location>
    <ligand>
        <name>substrate</name>
    </ligand>
</feature>
<evidence type="ECO:0000256" key="7">
    <source>
        <dbReference type="ARBA" id="ARBA00022490"/>
    </source>
</evidence>
<organism evidence="17 18">
    <name type="scientific">Anaerococcus martiniensis</name>
    <dbReference type="NCBI Taxonomy" id="3115615"/>
    <lineage>
        <taxon>Bacteria</taxon>
        <taxon>Bacillati</taxon>
        <taxon>Bacillota</taxon>
        <taxon>Tissierellia</taxon>
        <taxon>Tissierellales</taxon>
        <taxon>Peptoniphilaceae</taxon>
        <taxon>Anaerococcus</taxon>
    </lineage>
</organism>
<comment type="subcellular location">
    <subcellularLocation>
        <location evidence="3 16">Cytoplasm</location>
    </subcellularLocation>
</comment>
<evidence type="ECO:0000256" key="12">
    <source>
        <dbReference type="ARBA" id="ARBA00022958"/>
    </source>
</evidence>
<evidence type="ECO:0000256" key="6">
    <source>
        <dbReference type="ARBA" id="ARBA00012102"/>
    </source>
</evidence>
<dbReference type="EC" id="2.7.1.33" evidence="6 16"/>
<keyword evidence="10 16" id="KW-0418">Kinase</keyword>
<evidence type="ECO:0000313" key="17">
    <source>
        <dbReference type="EMBL" id="MFO3665175.1"/>
    </source>
</evidence>